<gene>
    <name evidence="1" type="ORF">EP47_03795</name>
</gene>
<name>A0A0A2SX94_9GAMM</name>
<sequence>MILHKQLNEAGTIYFSKEPTLQTYKTFKKNCDAYIQEARKELDEHRGCSSFLTNLALWIGTLGIGILVKGAINLANNRSFFFVHETDSSKTVKGIEEAINNAAPKPSWLSSE</sequence>
<reference evidence="1 2" key="1">
    <citation type="submission" date="2014-05" db="EMBL/GenBank/DDBJ databases">
        <authorList>
            <person name="Rizzardi K."/>
            <person name="Winiecka-Krusnell J."/>
            <person name="Ramliden M."/>
            <person name="Alm E."/>
            <person name="Andersson S."/>
            <person name="Byfors S."/>
        </authorList>
    </citation>
    <scope>NUCLEOTIDE SEQUENCE [LARGE SCALE GENOMIC DNA]</scope>
    <source>
        <strain evidence="1 2">LEGN</strain>
    </source>
</reference>
<dbReference type="Proteomes" id="UP000054422">
    <property type="component" value="Unassembled WGS sequence"/>
</dbReference>
<dbReference type="OrthoDB" id="5648979at2"/>
<comment type="caution">
    <text evidence="1">The sequence shown here is derived from an EMBL/GenBank/DDBJ whole genome shotgun (WGS) entry which is preliminary data.</text>
</comment>
<dbReference type="AlphaFoldDB" id="A0A0A2SX94"/>
<dbReference type="EMBL" id="JNCF01000006">
    <property type="protein sequence ID" value="KGP64054.1"/>
    <property type="molecule type" value="Genomic_DNA"/>
</dbReference>
<proteinExistence type="predicted"/>
<dbReference type="RefSeq" id="WP_035887443.1">
    <property type="nucleotide sequence ID" value="NZ_JNCF01000006.1"/>
</dbReference>
<keyword evidence="2" id="KW-1185">Reference proteome</keyword>
<accession>A0A0A2SX94</accession>
<evidence type="ECO:0000313" key="1">
    <source>
        <dbReference type="EMBL" id="KGP64054.1"/>
    </source>
</evidence>
<organism evidence="1 2">
    <name type="scientific">Legionella norrlandica</name>
    <dbReference type="NCBI Taxonomy" id="1498499"/>
    <lineage>
        <taxon>Bacteria</taxon>
        <taxon>Pseudomonadati</taxon>
        <taxon>Pseudomonadota</taxon>
        <taxon>Gammaproteobacteria</taxon>
        <taxon>Legionellales</taxon>
        <taxon>Legionellaceae</taxon>
        <taxon>Legionella</taxon>
    </lineage>
</organism>
<protein>
    <submittedName>
        <fullName evidence="1">Uncharacterized protein</fullName>
    </submittedName>
</protein>
<dbReference type="STRING" id="1498499.EP47_03795"/>
<evidence type="ECO:0000313" key="2">
    <source>
        <dbReference type="Proteomes" id="UP000054422"/>
    </source>
</evidence>